<gene>
    <name evidence="2" type="ORF">GCM10009810_31120</name>
</gene>
<evidence type="ECO:0000313" key="2">
    <source>
        <dbReference type="EMBL" id="GAA1770930.1"/>
    </source>
</evidence>
<feature type="compositionally biased region" description="Polar residues" evidence="1">
    <location>
        <begin position="51"/>
        <end position="60"/>
    </location>
</feature>
<sequence>MIGLLLWYAFYFVDRVWYHPLLKASVAHGTKIEDEIKRSLPEAGMTAAITAGSSHQTSPVRQAEVRHPF</sequence>
<keyword evidence="3" id="KW-1185">Reference proteome</keyword>
<dbReference type="Proteomes" id="UP001501475">
    <property type="component" value="Unassembled WGS sequence"/>
</dbReference>
<proteinExistence type="predicted"/>
<accession>A0ABP4X5K0</accession>
<dbReference type="EMBL" id="BAAAPN010000079">
    <property type="protein sequence ID" value="GAA1770930.1"/>
    <property type="molecule type" value="Genomic_DNA"/>
</dbReference>
<comment type="caution">
    <text evidence="2">The sequence shown here is derived from an EMBL/GenBank/DDBJ whole genome shotgun (WGS) entry which is preliminary data.</text>
</comment>
<reference evidence="3" key="1">
    <citation type="journal article" date="2019" name="Int. J. Syst. Evol. Microbiol.">
        <title>The Global Catalogue of Microorganisms (GCM) 10K type strain sequencing project: providing services to taxonomists for standard genome sequencing and annotation.</title>
        <authorList>
            <consortium name="The Broad Institute Genomics Platform"/>
            <consortium name="The Broad Institute Genome Sequencing Center for Infectious Disease"/>
            <person name="Wu L."/>
            <person name="Ma J."/>
        </authorList>
    </citation>
    <scope>NUCLEOTIDE SEQUENCE [LARGE SCALE GENOMIC DNA]</scope>
    <source>
        <strain evidence="3">JCM 15591</strain>
    </source>
</reference>
<organism evidence="2 3">
    <name type="scientific">Nostocoides vanveenii</name>
    <dbReference type="NCBI Taxonomy" id="330835"/>
    <lineage>
        <taxon>Bacteria</taxon>
        <taxon>Bacillati</taxon>
        <taxon>Actinomycetota</taxon>
        <taxon>Actinomycetes</taxon>
        <taxon>Micrococcales</taxon>
        <taxon>Intrasporangiaceae</taxon>
        <taxon>Nostocoides</taxon>
    </lineage>
</organism>
<evidence type="ECO:0000313" key="3">
    <source>
        <dbReference type="Proteomes" id="UP001501475"/>
    </source>
</evidence>
<name>A0ABP4X5K0_9MICO</name>
<dbReference type="RefSeq" id="WP_344067848.1">
    <property type="nucleotide sequence ID" value="NZ_BAAAPN010000079.1"/>
</dbReference>
<protein>
    <submittedName>
        <fullName evidence="2">Uncharacterized protein</fullName>
    </submittedName>
</protein>
<feature type="region of interest" description="Disordered" evidence="1">
    <location>
        <begin position="50"/>
        <end position="69"/>
    </location>
</feature>
<evidence type="ECO:0000256" key="1">
    <source>
        <dbReference type="SAM" id="MobiDB-lite"/>
    </source>
</evidence>